<evidence type="ECO:0000256" key="4">
    <source>
        <dbReference type="ARBA" id="ARBA00023027"/>
    </source>
</evidence>
<keyword evidence="2" id="KW-0028">Amino-acid biosynthesis</keyword>
<dbReference type="InterPro" id="IPR029752">
    <property type="entry name" value="D-isomer_DH_CS1"/>
</dbReference>
<dbReference type="Proteomes" id="UP001595900">
    <property type="component" value="Unassembled WGS sequence"/>
</dbReference>
<sequence>MRRVTILDDYQRVALASADWSAVGARFDIDVVAEHLDTDALASRLAQSEVVVAMRERAAFPAELFEQLPELRLLVTTGMKNAAIDLDAAAAHGVTVCGTGGEGNGVAELTIGMMIALTRHFAEEDAAVRAGGWQHTIGPGLAGLTLGVLGLGRLGGPVADLANALGMRVIAWDRSITPARAERHGARIVDRDALFRESDLLTLHLPLTESSRGLVGARELAMMKPTAYLINSSRGPIVDEAALLAALRDGRLAGAALDVYDAEPLPSEHPLRTAPNTLLLPHLGYVTTDQYARFYTDAAEDIVAWADGAPVRVV</sequence>
<dbReference type="InterPro" id="IPR050857">
    <property type="entry name" value="D-2-hydroxyacid_DH"/>
</dbReference>
<dbReference type="PANTHER" id="PTHR42789:SF1">
    <property type="entry name" value="D-ISOMER SPECIFIC 2-HYDROXYACID DEHYDROGENASE FAMILY PROTEIN (AFU_ORTHOLOGUE AFUA_6G10090)"/>
    <property type="match status" value="1"/>
</dbReference>
<evidence type="ECO:0000259" key="6">
    <source>
        <dbReference type="Pfam" id="PF00389"/>
    </source>
</evidence>
<evidence type="ECO:0000256" key="1">
    <source>
        <dbReference type="ARBA" id="ARBA00005854"/>
    </source>
</evidence>
<dbReference type="InterPro" id="IPR029753">
    <property type="entry name" value="D-isomer_DH_CS"/>
</dbReference>
<accession>A0ABV8Q3E5</accession>
<dbReference type="Pfam" id="PF00389">
    <property type="entry name" value="2-Hacid_dh"/>
    <property type="match status" value="1"/>
</dbReference>
<protein>
    <submittedName>
        <fullName evidence="8">D-2-hydroxyacid dehydrogenase family protein</fullName>
    </submittedName>
</protein>
<evidence type="ECO:0000256" key="5">
    <source>
        <dbReference type="RuleBase" id="RU003719"/>
    </source>
</evidence>
<dbReference type="SUPFAM" id="SSF52283">
    <property type="entry name" value="Formate/glycerate dehydrogenase catalytic domain-like"/>
    <property type="match status" value="1"/>
</dbReference>
<dbReference type="Pfam" id="PF02826">
    <property type="entry name" value="2-Hacid_dh_C"/>
    <property type="match status" value="1"/>
</dbReference>
<keyword evidence="4" id="KW-0520">NAD</keyword>
<evidence type="ECO:0000259" key="7">
    <source>
        <dbReference type="Pfam" id="PF02826"/>
    </source>
</evidence>
<gene>
    <name evidence="8" type="ORF">ACFOYW_01415</name>
</gene>
<dbReference type="PANTHER" id="PTHR42789">
    <property type="entry name" value="D-ISOMER SPECIFIC 2-HYDROXYACID DEHYDROGENASE FAMILY PROTEIN (AFU_ORTHOLOGUE AFUA_6G10090)"/>
    <property type="match status" value="1"/>
</dbReference>
<comment type="similarity">
    <text evidence="1 5">Belongs to the D-isomer specific 2-hydroxyacid dehydrogenase family.</text>
</comment>
<evidence type="ECO:0000256" key="3">
    <source>
        <dbReference type="ARBA" id="ARBA00023002"/>
    </source>
</evidence>
<keyword evidence="3 5" id="KW-0560">Oxidoreductase</keyword>
<dbReference type="EMBL" id="JBHSCN010000002">
    <property type="protein sequence ID" value="MFC4242016.1"/>
    <property type="molecule type" value="Genomic_DNA"/>
</dbReference>
<proteinExistence type="inferred from homology"/>
<dbReference type="PROSITE" id="PS00065">
    <property type="entry name" value="D_2_HYDROXYACID_DH_1"/>
    <property type="match status" value="1"/>
</dbReference>
<evidence type="ECO:0000256" key="2">
    <source>
        <dbReference type="ARBA" id="ARBA00022605"/>
    </source>
</evidence>
<keyword evidence="9" id="KW-1185">Reference proteome</keyword>
<name>A0ABV8Q3E5_9MICO</name>
<evidence type="ECO:0000313" key="8">
    <source>
        <dbReference type="EMBL" id="MFC4242016.1"/>
    </source>
</evidence>
<dbReference type="InterPro" id="IPR036291">
    <property type="entry name" value="NAD(P)-bd_dom_sf"/>
</dbReference>
<dbReference type="Gene3D" id="3.40.50.720">
    <property type="entry name" value="NAD(P)-binding Rossmann-like Domain"/>
    <property type="match status" value="2"/>
</dbReference>
<comment type="caution">
    <text evidence="8">The sequence shown here is derived from an EMBL/GenBank/DDBJ whole genome shotgun (WGS) entry which is preliminary data.</text>
</comment>
<reference evidence="9" key="1">
    <citation type="journal article" date="2019" name="Int. J. Syst. Evol. Microbiol.">
        <title>The Global Catalogue of Microorganisms (GCM) 10K type strain sequencing project: providing services to taxonomists for standard genome sequencing and annotation.</title>
        <authorList>
            <consortium name="The Broad Institute Genomics Platform"/>
            <consortium name="The Broad Institute Genome Sequencing Center for Infectious Disease"/>
            <person name="Wu L."/>
            <person name="Ma J."/>
        </authorList>
    </citation>
    <scope>NUCLEOTIDE SEQUENCE [LARGE SCALE GENOMIC DNA]</scope>
    <source>
        <strain evidence="9">CGMCC 1.10363</strain>
    </source>
</reference>
<dbReference type="InterPro" id="IPR006139">
    <property type="entry name" value="D-isomer_2_OHA_DH_cat_dom"/>
</dbReference>
<evidence type="ECO:0000313" key="9">
    <source>
        <dbReference type="Proteomes" id="UP001595900"/>
    </source>
</evidence>
<dbReference type="CDD" id="cd12169">
    <property type="entry name" value="PGDH_like_1"/>
    <property type="match status" value="1"/>
</dbReference>
<organism evidence="8 9">
    <name type="scientific">Gryllotalpicola reticulitermitis</name>
    <dbReference type="NCBI Taxonomy" id="1184153"/>
    <lineage>
        <taxon>Bacteria</taxon>
        <taxon>Bacillati</taxon>
        <taxon>Actinomycetota</taxon>
        <taxon>Actinomycetes</taxon>
        <taxon>Micrococcales</taxon>
        <taxon>Microbacteriaceae</taxon>
        <taxon>Gryllotalpicola</taxon>
    </lineage>
</organism>
<feature type="domain" description="D-isomer specific 2-hydroxyacid dehydrogenase catalytic" evidence="6">
    <location>
        <begin position="23"/>
        <end position="311"/>
    </location>
</feature>
<feature type="domain" description="D-isomer specific 2-hydroxyacid dehydrogenase NAD-binding" evidence="7">
    <location>
        <begin position="111"/>
        <end position="284"/>
    </location>
</feature>
<dbReference type="RefSeq" id="WP_390226793.1">
    <property type="nucleotide sequence ID" value="NZ_JBHSCN010000002.1"/>
</dbReference>
<dbReference type="PROSITE" id="PS00671">
    <property type="entry name" value="D_2_HYDROXYACID_DH_3"/>
    <property type="match status" value="1"/>
</dbReference>
<dbReference type="SUPFAM" id="SSF51735">
    <property type="entry name" value="NAD(P)-binding Rossmann-fold domains"/>
    <property type="match status" value="1"/>
</dbReference>
<dbReference type="InterPro" id="IPR006140">
    <property type="entry name" value="D-isomer_DH_NAD-bd"/>
</dbReference>